<evidence type="ECO:0000256" key="2">
    <source>
        <dbReference type="ARBA" id="ARBA00022729"/>
    </source>
</evidence>
<sequence length="297" mass="32492">MENTVYAVSQVRGGTVNTLSLLYVVFTVFTGSSAVTPVFVQKGKDITLDVMTDGFHEGDIVLWRFNTSSVIVRFLPGKEPSVSEVYTGRVEFPQKKYSVTLKNLKESDSGVYTGQLIGNEEQTVGEHKVTVQVSPVKLTVDSVSSSSDSCNLTVTCSTQDSDITSRVTCDTTTCHQEGGESSKVTTSGASLRLYPVHSTINCNHSNQVNWTNDTKETGQACLLPPGKNQRAWTGFIMSVALLLATGIVIICKFLFAVNIVIKLHFLHGNPAVHILHPWNLSHNIRSPLNIYFVFTSL</sequence>
<dbReference type="Pfam" id="PF07686">
    <property type="entry name" value="V-set"/>
    <property type="match status" value="1"/>
</dbReference>
<dbReference type="InterPro" id="IPR036179">
    <property type="entry name" value="Ig-like_dom_sf"/>
</dbReference>
<evidence type="ECO:0000256" key="3">
    <source>
        <dbReference type="ARBA" id="ARBA00023136"/>
    </source>
</evidence>
<dbReference type="InterPro" id="IPR015631">
    <property type="entry name" value="CD2/SLAM_rcpt"/>
</dbReference>
<evidence type="ECO:0000256" key="5">
    <source>
        <dbReference type="SAM" id="Phobius"/>
    </source>
</evidence>
<keyword evidence="8" id="KW-1185">Reference proteome</keyword>
<name>A0A7N8XCX5_9TELE</name>
<evidence type="ECO:0000259" key="6">
    <source>
        <dbReference type="Pfam" id="PF07686"/>
    </source>
</evidence>
<evidence type="ECO:0000256" key="4">
    <source>
        <dbReference type="ARBA" id="ARBA00023180"/>
    </source>
</evidence>
<dbReference type="InterPro" id="IPR013783">
    <property type="entry name" value="Ig-like_fold"/>
</dbReference>
<feature type="transmembrane region" description="Helical" evidence="5">
    <location>
        <begin position="235"/>
        <end position="261"/>
    </location>
</feature>
<evidence type="ECO:0000256" key="1">
    <source>
        <dbReference type="ARBA" id="ARBA00004370"/>
    </source>
</evidence>
<accession>A0A7N8XCX5</accession>
<evidence type="ECO:0000313" key="7">
    <source>
        <dbReference type="Ensembl" id="ENSMAMP00000048471.1"/>
    </source>
</evidence>
<comment type="subcellular location">
    <subcellularLocation>
        <location evidence="1">Membrane</location>
    </subcellularLocation>
</comment>
<reference evidence="7" key="1">
    <citation type="submission" date="2025-08" db="UniProtKB">
        <authorList>
            <consortium name="Ensembl"/>
        </authorList>
    </citation>
    <scope>IDENTIFICATION</scope>
</reference>
<feature type="transmembrane region" description="Helical" evidence="5">
    <location>
        <begin position="20"/>
        <end position="40"/>
    </location>
</feature>
<dbReference type="Proteomes" id="UP000261640">
    <property type="component" value="Unplaced"/>
</dbReference>
<dbReference type="GeneTree" id="ENSGT01010000222685"/>
<keyword evidence="3 5" id="KW-0472">Membrane</keyword>
<dbReference type="PANTHER" id="PTHR12080:SF80">
    <property type="entry name" value="IMMUNOGLOBULIN V-SET DOMAIN-CONTAINING PROTEIN"/>
    <property type="match status" value="1"/>
</dbReference>
<keyword evidence="4" id="KW-0325">Glycoprotein</keyword>
<proteinExistence type="predicted"/>
<dbReference type="AlphaFoldDB" id="A0A7N8XCX5"/>
<dbReference type="GO" id="GO:0016020">
    <property type="term" value="C:membrane"/>
    <property type="evidence" value="ECO:0007669"/>
    <property type="project" value="UniProtKB-SubCell"/>
</dbReference>
<organism evidence="7 8">
    <name type="scientific">Mastacembelus armatus</name>
    <name type="common">zig-zag eel</name>
    <dbReference type="NCBI Taxonomy" id="205130"/>
    <lineage>
        <taxon>Eukaryota</taxon>
        <taxon>Metazoa</taxon>
        <taxon>Chordata</taxon>
        <taxon>Craniata</taxon>
        <taxon>Vertebrata</taxon>
        <taxon>Euteleostomi</taxon>
        <taxon>Actinopterygii</taxon>
        <taxon>Neopterygii</taxon>
        <taxon>Teleostei</taxon>
        <taxon>Neoteleostei</taxon>
        <taxon>Acanthomorphata</taxon>
        <taxon>Anabantaria</taxon>
        <taxon>Synbranchiformes</taxon>
        <taxon>Mastacembelidae</taxon>
        <taxon>Mastacembelus</taxon>
    </lineage>
</organism>
<dbReference type="PANTHER" id="PTHR12080">
    <property type="entry name" value="SIGNALING LYMPHOCYTIC ACTIVATION MOLECULE"/>
    <property type="match status" value="1"/>
</dbReference>
<dbReference type="SUPFAM" id="SSF48726">
    <property type="entry name" value="Immunoglobulin"/>
    <property type="match status" value="1"/>
</dbReference>
<evidence type="ECO:0000313" key="8">
    <source>
        <dbReference type="Proteomes" id="UP000261640"/>
    </source>
</evidence>
<keyword evidence="5" id="KW-0812">Transmembrane</keyword>
<dbReference type="Ensembl" id="ENSMAMT00000046958.1">
    <property type="protein sequence ID" value="ENSMAMP00000048471.1"/>
    <property type="gene ID" value="ENSMAMG00000026006.1"/>
</dbReference>
<dbReference type="InParanoid" id="A0A7N8XCX5"/>
<feature type="domain" description="Immunoglobulin V-set" evidence="6">
    <location>
        <begin position="37"/>
        <end position="133"/>
    </location>
</feature>
<keyword evidence="5" id="KW-1133">Transmembrane helix</keyword>
<keyword evidence="2" id="KW-0732">Signal</keyword>
<reference evidence="7" key="2">
    <citation type="submission" date="2025-09" db="UniProtKB">
        <authorList>
            <consortium name="Ensembl"/>
        </authorList>
    </citation>
    <scope>IDENTIFICATION</scope>
</reference>
<dbReference type="Gene3D" id="2.60.40.10">
    <property type="entry name" value="Immunoglobulins"/>
    <property type="match status" value="1"/>
</dbReference>
<dbReference type="InterPro" id="IPR013106">
    <property type="entry name" value="Ig_V-set"/>
</dbReference>
<protein>
    <recommendedName>
        <fullName evidence="6">Immunoglobulin V-set domain-containing protein</fullName>
    </recommendedName>
</protein>